<feature type="transmembrane region" description="Helical" evidence="5">
    <location>
        <begin position="162"/>
        <end position="181"/>
    </location>
</feature>
<dbReference type="Pfam" id="PF08044">
    <property type="entry name" value="DUF1707"/>
    <property type="match status" value="1"/>
</dbReference>
<organism evidence="7 8">
    <name type="scientific">Luteococcus peritonei</name>
    <dbReference type="NCBI Taxonomy" id="88874"/>
    <lineage>
        <taxon>Bacteria</taxon>
        <taxon>Bacillati</taxon>
        <taxon>Actinomycetota</taxon>
        <taxon>Actinomycetes</taxon>
        <taxon>Propionibacteriales</taxon>
        <taxon>Propionibacteriaceae</taxon>
        <taxon>Luteococcus</taxon>
    </lineage>
</organism>
<dbReference type="RefSeq" id="WP_343875089.1">
    <property type="nucleotide sequence ID" value="NZ_BAAAIX010000028.1"/>
</dbReference>
<sequence>MSSIVHAPVSRLRPFEHPSLQLPVTETDRDRSLAYLRRAYGEGRLTEYELDQRLETVLTARTRRELNAAFSGLAVVPVGTGASLLAPRRRPVGSPTLTGRAGGSLAHLSGLATLAVGPGVAYAMAGRGSYARHEAAKAFNFQMATILLAMAAGLLMSGPLEAVVFSVGAVAWFVLSLLGAVHAGSGENWRNPVTRALPLRFLDEGPRPTRRELTRS</sequence>
<evidence type="ECO:0000256" key="2">
    <source>
        <dbReference type="ARBA" id="ARBA00022692"/>
    </source>
</evidence>
<evidence type="ECO:0000313" key="7">
    <source>
        <dbReference type="EMBL" id="MFD1888913.1"/>
    </source>
</evidence>
<evidence type="ECO:0000256" key="3">
    <source>
        <dbReference type="ARBA" id="ARBA00022989"/>
    </source>
</evidence>
<keyword evidence="2 5" id="KW-0812">Transmembrane</keyword>
<evidence type="ECO:0000256" key="4">
    <source>
        <dbReference type="ARBA" id="ARBA00023136"/>
    </source>
</evidence>
<dbReference type="InterPro" id="IPR012551">
    <property type="entry name" value="DUF1707_SHOCT-like"/>
</dbReference>
<dbReference type="InterPro" id="IPR019109">
    <property type="entry name" value="MamF_MmsF"/>
</dbReference>
<keyword evidence="8" id="KW-1185">Reference proteome</keyword>
<comment type="caution">
    <text evidence="7">The sequence shown here is derived from an EMBL/GenBank/DDBJ whole genome shotgun (WGS) entry which is preliminary data.</text>
</comment>
<accession>A0ABW4RRI8</accession>
<evidence type="ECO:0000313" key="8">
    <source>
        <dbReference type="Proteomes" id="UP001597326"/>
    </source>
</evidence>
<evidence type="ECO:0000256" key="1">
    <source>
        <dbReference type="ARBA" id="ARBA00004141"/>
    </source>
</evidence>
<proteinExistence type="predicted"/>
<evidence type="ECO:0000256" key="5">
    <source>
        <dbReference type="SAM" id="Phobius"/>
    </source>
</evidence>
<feature type="transmembrane region" description="Helical" evidence="5">
    <location>
        <begin position="66"/>
        <end position="86"/>
    </location>
</feature>
<gene>
    <name evidence="7" type="ORF">ACFSCS_01775</name>
</gene>
<evidence type="ECO:0000259" key="6">
    <source>
        <dbReference type="Pfam" id="PF08044"/>
    </source>
</evidence>
<feature type="transmembrane region" description="Helical" evidence="5">
    <location>
        <begin position="138"/>
        <end position="156"/>
    </location>
</feature>
<protein>
    <submittedName>
        <fullName evidence="7">DUF1707 and DUF4870 domain-containing protein</fullName>
    </submittedName>
</protein>
<dbReference type="Pfam" id="PF09685">
    <property type="entry name" value="MamF_MmsF"/>
    <property type="match status" value="1"/>
</dbReference>
<dbReference type="EMBL" id="JBHUFZ010000005">
    <property type="protein sequence ID" value="MFD1888913.1"/>
    <property type="molecule type" value="Genomic_DNA"/>
</dbReference>
<feature type="domain" description="DUF1707" evidence="6">
    <location>
        <begin position="24"/>
        <end position="73"/>
    </location>
</feature>
<reference evidence="8" key="1">
    <citation type="journal article" date="2019" name="Int. J. Syst. Evol. Microbiol.">
        <title>The Global Catalogue of Microorganisms (GCM) 10K type strain sequencing project: providing services to taxonomists for standard genome sequencing and annotation.</title>
        <authorList>
            <consortium name="The Broad Institute Genomics Platform"/>
            <consortium name="The Broad Institute Genome Sequencing Center for Infectious Disease"/>
            <person name="Wu L."/>
            <person name="Ma J."/>
        </authorList>
    </citation>
    <scope>NUCLEOTIDE SEQUENCE [LARGE SCALE GENOMIC DNA]</scope>
    <source>
        <strain evidence="8">CAIM 431</strain>
    </source>
</reference>
<keyword evidence="4 5" id="KW-0472">Membrane</keyword>
<dbReference type="Proteomes" id="UP001597326">
    <property type="component" value="Unassembled WGS sequence"/>
</dbReference>
<name>A0ABW4RRI8_9ACTN</name>
<feature type="transmembrane region" description="Helical" evidence="5">
    <location>
        <begin position="106"/>
        <end position="126"/>
    </location>
</feature>
<comment type="subcellular location">
    <subcellularLocation>
        <location evidence="1">Membrane</location>
        <topology evidence="1">Multi-pass membrane protein</topology>
    </subcellularLocation>
</comment>
<keyword evidence="3 5" id="KW-1133">Transmembrane helix</keyword>